<sequence length="165" mass="19127">MKKSSEYKLKDIPRISSRVFSAATGMATNNEEFAEDKWQIHVLNYLEIKVDVEMNGFRKRSLNSWLAEYGFIRVERNSKISFKVELNKNIYNSGNIRLYWKVRNVGKEAIRMNCIRGQIKLDKIYKEEEIRFAGPHFVEVYGVSDDTVIAFGRVEVPLHGGDSLS</sequence>
<comment type="caution">
    <text evidence="2">The sequence shown here is derived from an EMBL/GenBank/DDBJ whole genome shotgun (WGS) entry which is preliminary data.</text>
</comment>
<accession>A0ABW4DP17</accession>
<name>A0ABW4DP17_9LACO</name>
<evidence type="ECO:0000259" key="1">
    <source>
        <dbReference type="Pfam" id="PF18134"/>
    </source>
</evidence>
<feature type="domain" description="Adenylyl/Guanylyl and SMODS C-terminal sensor" evidence="1">
    <location>
        <begin position="29"/>
        <end position="157"/>
    </location>
</feature>
<evidence type="ECO:0000313" key="2">
    <source>
        <dbReference type="EMBL" id="MFD1465777.1"/>
    </source>
</evidence>
<gene>
    <name evidence="2" type="ORF">ACFQ4L_06850</name>
</gene>
<dbReference type="RefSeq" id="WP_125578717.1">
    <property type="nucleotide sequence ID" value="NZ_JBHTOF010000081.1"/>
</dbReference>
<organism evidence="2 3">
    <name type="scientific">Lapidilactobacillus mulanensis</name>
    <dbReference type="NCBI Taxonomy" id="2485999"/>
    <lineage>
        <taxon>Bacteria</taxon>
        <taxon>Bacillati</taxon>
        <taxon>Bacillota</taxon>
        <taxon>Bacilli</taxon>
        <taxon>Lactobacillales</taxon>
        <taxon>Lactobacillaceae</taxon>
        <taxon>Lapidilactobacillus</taxon>
    </lineage>
</organism>
<dbReference type="Pfam" id="PF18134">
    <property type="entry name" value="AGS_C"/>
    <property type="match status" value="1"/>
</dbReference>
<reference evidence="3" key="1">
    <citation type="journal article" date="2019" name="Int. J. Syst. Evol. Microbiol.">
        <title>The Global Catalogue of Microorganisms (GCM) 10K type strain sequencing project: providing services to taxonomists for standard genome sequencing and annotation.</title>
        <authorList>
            <consortium name="The Broad Institute Genomics Platform"/>
            <consortium name="The Broad Institute Genome Sequencing Center for Infectious Disease"/>
            <person name="Wu L."/>
            <person name="Ma J."/>
        </authorList>
    </citation>
    <scope>NUCLEOTIDE SEQUENCE [LARGE SCALE GENOMIC DNA]</scope>
    <source>
        <strain evidence="3">CCM 8951</strain>
    </source>
</reference>
<proteinExistence type="predicted"/>
<dbReference type="Proteomes" id="UP001597244">
    <property type="component" value="Unassembled WGS sequence"/>
</dbReference>
<keyword evidence="3" id="KW-1185">Reference proteome</keyword>
<dbReference type="InterPro" id="IPR040511">
    <property type="entry name" value="AGS_C"/>
</dbReference>
<protein>
    <recommendedName>
        <fullName evidence="1">Adenylyl/Guanylyl and SMODS C-terminal sensor domain-containing protein</fullName>
    </recommendedName>
</protein>
<evidence type="ECO:0000313" key="3">
    <source>
        <dbReference type="Proteomes" id="UP001597244"/>
    </source>
</evidence>
<dbReference type="EMBL" id="JBHTOF010000081">
    <property type="protein sequence ID" value="MFD1465777.1"/>
    <property type="molecule type" value="Genomic_DNA"/>
</dbReference>